<evidence type="ECO:0000256" key="1">
    <source>
        <dbReference type="SAM" id="MobiDB-lite"/>
    </source>
</evidence>
<dbReference type="Proteomes" id="UP001239462">
    <property type="component" value="Unassembled WGS sequence"/>
</dbReference>
<keyword evidence="3" id="KW-1185">Reference proteome</keyword>
<feature type="region of interest" description="Disordered" evidence="1">
    <location>
        <begin position="1"/>
        <end position="26"/>
    </location>
</feature>
<dbReference type="RefSeq" id="WP_289163347.1">
    <property type="nucleotide sequence ID" value="NZ_JASZZN010000006.1"/>
</dbReference>
<comment type="caution">
    <text evidence="2">The sequence shown here is derived from an EMBL/GenBank/DDBJ whole genome shotgun (WGS) entry which is preliminary data.</text>
</comment>
<gene>
    <name evidence="2" type="ORF">QTN89_10310</name>
</gene>
<evidence type="ECO:0000313" key="2">
    <source>
        <dbReference type="EMBL" id="MDM4015823.1"/>
    </source>
</evidence>
<organism evidence="2 3">
    <name type="scientific">Roseiconus lacunae</name>
    <dbReference type="NCBI Taxonomy" id="2605694"/>
    <lineage>
        <taxon>Bacteria</taxon>
        <taxon>Pseudomonadati</taxon>
        <taxon>Planctomycetota</taxon>
        <taxon>Planctomycetia</taxon>
        <taxon>Pirellulales</taxon>
        <taxon>Pirellulaceae</taxon>
        <taxon>Roseiconus</taxon>
    </lineage>
</organism>
<proteinExistence type="predicted"/>
<reference evidence="2 3" key="1">
    <citation type="submission" date="2023-06" db="EMBL/GenBank/DDBJ databases">
        <title>Roseiconus lacunae JC819 isolated from Gulf of Mannar region, Tamil Nadu.</title>
        <authorList>
            <person name="Pk S."/>
            <person name="Ch S."/>
            <person name="Ch V.R."/>
        </authorList>
    </citation>
    <scope>NUCLEOTIDE SEQUENCE [LARGE SCALE GENOMIC DNA]</scope>
    <source>
        <strain evidence="2 3">JC819</strain>
    </source>
</reference>
<sequence>MSDNRPAQNVPAQHITFNNEQSGDNAKNVQGMKIVEGDEVSGDKIGNQVAGDNHGSMSQISATDADIDYTVRCREAVADCVDALDNVFQPLPADDGSIGGDAGDNLVSYQPPDCLSSSDQPGSNDSQIPIDPIYHPQTLLADAVDLSQRTPTADQASDFGDRWSEMLRRGGAAASAALETVGPVAISVIEALASPPFPWNLIATGIRAAIKESR</sequence>
<evidence type="ECO:0000313" key="3">
    <source>
        <dbReference type="Proteomes" id="UP001239462"/>
    </source>
</evidence>
<dbReference type="EMBL" id="JASZZN010000006">
    <property type="protein sequence ID" value="MDM4015823.1"/>
    <property type="molecule type" value="Genomic_DNA"/>
</dbReference>
<feature type="compositionally biased region" description="Polar residues" evidence="1">
    <location>
        <begin position="115"/>
        <end position="126"/>
    </location>
</feature>
<accession>A0ABT7PH40</accession>
<protein>
    <submittedName>
        <fullName evidence="2">Uncharacterized protein</fullName>
    </submittedName>
</protein>
<feature type="region of interest" description="Disordered" evidence="1">
    <location>
        <begin position="95"/>
        <end position="126"/>
    </location>
</feature>
<name>A0ABT7PH40_9BACT</name>